<dbReference type="InterPro" id="IPR050722">
    <property type="entry name" value="Pyruvate:ferred/Flavod_OxRd"/>
</dbReference>
<proteinExistence type="predicted"/>
<keyword evidence="2" id="KW-0670">Pyruvate</keyword>
<organism evidence="2 3">
    <name type="scientific">Thermosulfuriphilus ammonigenes</name>
    <dbReference type="NCBI Taxonomy" id="1936021"/>
    <lineage>
        <taxon>Bacteria</taxon>
        <taxon>Pseudomonadati</taxon>
        <taxon>Thermodesulfobacteriota</taxon>
        <taxon>Thermodesulfobacteria</taxon>
        <taxon>Thermodesulfobacteriales</taxon>
        <taxon>Thermodesulfobacteriaceae</taxon>
        <taxon>Thermosulfuriphilus</taxon>
    </lineage>
</organism>
<dbReference type="Gene3D" id="3.40.50.970">
    <property type="match status" value="1"/>
</dbReference>
<dbReference type="InterPro" id="IPR033412">
    <property type="entry name" value="PFOR_II"/>
</dbReference>
<dbReference type="FunFam" id="3.40.50.920:FF:000010">
    <property type="entry name" value="Pyruvate ferredoxin oxidoreductase, alpha subunit"/>
    <property type="match status" value="1"/>
</dbReference>
<dbReference type="AlphaFoldDB" id="A0A6G7PXK8"/>
<protein>
    <submittedName>
        <fullName evidence="2">Pyruvate ferredoxin oxidoreductase</fullName>
    </submittedName>
</protein>
<evidence type="ECO:0000313" key="2">
    <source>
        <dbReference type="EMBL" id="QIJ72286.1"/>
    </source>
</evidence>
<dbReference type="Pfam" id="PF17147">
    <property type="entry name" value="PFOR_II"/>
    <property type="match status" value="1"/>
</dbReference>
<dbReference type="SUPFAM" id="SSF52518">
    <property type="entry name" value="Thiamin diphosphate-binding fold (THDP-binding)"/>
    <property type="match status" value="1"/>
</dbReference>
<dbReference type="GO" id="GO:0016903">
    <property type="term" value="F:oxidoreductase activity, acting on the aldehyde or oxo group of donors"/>
    <property type="evidence" value="ECO:0007669"/>
    <property type="project" value="UniProtKB-ARBA"/>
</dbReference>
<dbReference type="InterPro" id="IPR002880">
    <property type="entry name" value="Pyrv_Fd/Flavodoxin_OxRdtase_N"/>
</dbReference>
<gene>
    <name evidence="2" type="primary">porA</name>
    <name evidence="2" type="ORF">G4V39_08380</name>
</gene>
<reference evidence="2 3" key="1">
    <citation type="submission" date="2020-02" db="EMBL/GenBank/DDBJ databases">
        <title>Genome analysis of Thermosulfuriphilus ammonigenes ST65T, an anaerobic thermophilic chemolithoautotrophic bacterium isolated from a deep-sea hydrothermal vent.</title>
        <authorList>
            <person name="Slobodkina G."/>
            <person name="Allioux M."/>
            <person name="Merkel A."/>
            <person name="Alain K."/>
            <person name="Jebbar M."/>
            <person name="Slobodkin A."/>
        </authorList>
    </citation>
    <scope>NUCLEOTIDE SEQUENCE [LARGE SCALE GENOMIC DNA]</scope>
    <source>
        <strain evidence="2 3">ST65</strain>
    </source>
</reference>
<evidence type="ECO:0000313" key="3">
    <source>
        <dbReference type="Proteomes" id="UP000502179"/>
    </source>
</evidence>
<dbReference type="SUPFAM" id="SSF52922">
    <property type="entry name" value="TK C-terminal domain-like"/>
    <property type="match status" value="1"/>
</dbReference>
<dbReference type="EMBL" id="CP048877">
    <property type="protein sequence ID" value="QIJ72286.1"/>
    <property type="molecule type" value="Genomic_DNA"/>
</dbReference>
<evidence type="ECO:0000256" key="1">
    <source>
        <dbReference type="ARBA" id="ARBA00023002"/>
    </source>
</evidence>
<accession>A0A6G7PXK8</accession>
<dbReference type="Proteomes" id="UP000502179">
    <property type="component" value="Chromosome"/>
</dbReference>
<keyword evidence="3" id="KW-1185">Reference proteome</keyword>
<dbReference type="InterPro" id="IPR009014">
    <property type="entry name" value="Transketo_C/PFOR_II"/>
</dbReference>
<dbReference type="Gene3D" id="3.40.50.920">
    <property type="match status" value="1"/>
</dbReference>
<dbReference type="InterPro" id="IPR029061">
    <property type="entry name" value="THDP-binding"/>
</dbReference>
<dbReference type="KEGG" id="tav:G4V39_08380"/>
<dbReference type="PANTHER" id="PTHR32154">
    <property type="entry name" value="PYRUVATE-FLAVODOXIN OXIDOREDUCTASE-RELATED"/>
    <property type="match status" value="1"/>
</dbReference>
<dbReference type="GO" id="GO:0019752">
    <property type="term" value="P:carboxylic acid metabolic process"/>
    <property type="evidence" value="ECO:0007669"/>
    <property type="project" value="UniProtKB-ARBA"/>
</dbReference>
<dbReference type="FunFam" id="3.40.50.970:FF:000012">
    <property type="entry name" value="Pyruvate:ferredoxin (Flavodoxin) oxidoreductase"/>
    <property type="match status" value="1"/>
</dbReference>
<dbReference type="CDD" id="cd07034">
    <property type="entry name" value="TPP_PYR_PFOR_IOR-alpha_like"/>
    <property type="match status" value="1"/>
</dbReference>
<sequence>MSKRVAMEVSIAIAEAVKMANVDVISAYPITPQTHIVEHLSEVVANGELDAEYITVESEHSAMSACLGAAATGARVFTSTSSQGLALMHEILFIAPPLRLPVVMVVANRALSAPISIWNDHGDIMAQRDIGWLMTFAENGQEAFDLTLHAFRVAEDRRVMLPFAVNIDGFNLSHVIEPIEIPDQELVDRYIPKYKPKFRLEPRKPISIGAVGIPEVYTEAKKVTDEAVKNARKVILKAWDEFADIFGRRYQPVETYRAEDAEILILIMGSLAETAMTAVDKMREAGKKVGLVRLRLWRPFPLMEFRKAISGAKILAVVDRALSPGAVTPPVASEVRSALYSAPKRPKIFSFIAGLGGRDVTTETFEEIVDKAAFYAKKRPKELYEMIGVREI</sequence>
<dbReference type="GO" id="GO:0006979">
    <property type="term" value="P:response to oxidative stress"/>
    <property type="evidence" value="ECO:0007669"/>
    <property type="project" value="TreeGrafter"/>
</dbReference>
<name>A0A6G7PXK8_9BACT</name>
<keyword evidence="1" id="KW-0560">Oxidoreductase</keyword>
<dbReference type="RefSeq" id="WP_166032504.1">
    <property type="nucleotide sequence ID" value="NZ_CP048877.1"/>
</dbReference>
<dbReference type="PANTHER" id="PTHR32154:SF0">
    <property type="entry name" value="PYRUVATE-FLAVODOXIN OXIDOREDUCTASE-RELATED"/>
    <property type="match status" value="1"/>
</dbReference>
<dbReference type="Pfam" id="PF01855">
    <property type="entry name" value="POR_N"/>
    <property type="match status" value="1"/>
</dbReference>